<dbReference type="RefSeq" id="WP_084121183.1">
    <property type="nucleotide sequence ID" value="NZ_LT838813.1"/>
</dbReference>
<sequence>MKALVPLFFCVILFLPKSYGQTFNPDNSINSVVQVWVTDVNRTRERKVLTGFVWKSPNQIITAMHGMQAGWKIEVKYANQAVIREARIKKVLPKADLVLLELTNNESNLPANISPIQSAFLGKIQFGEPLYCLGLTQGSLGIPSRTLSKGFLQPKETLEYLVPDNVKRELRTTSLGLDLDIIYFDNGNLLPSNSGAPIFDKQGRLVGVGNGGLEKGTVNISWAIPAKYISELENSAITQLPSAVATNKTFFSSSVILEGDGNNMERAFNQSNQFRPVKTREFEFYKTKNRSIVELTETAENPLNILQLNNEITKQFNVKLDLDNIRLDIYEDVQNGVVVVVPEGLELTVMYPRTEEEVLQVGFRNNENTKLVFGVIKDKDFELTELSMNEIISFLDEEFFYMLAQAYGISGFMIAEEYTFLDEDYERGRKTVNISAVGAEMVYNPADGRQYGISTYVTLLVNKDKVIFTAAISALSSDLLLNVTMYGMNCLGINKNSVDCKNFMDFYNAFTAAHLTTFAY</sequence>
<dbReference type="SUPFAM" id="SSF50494">
    <property type="entry name" value="Trypsin-like serine proteases"/>
    <property type="match status" value="1"/>
</dbReference>
<dbReference type="InterPro" id="IPR043504">
    <property type="entry name" value="Peptidase_S1_PA_chymotrypsin"/>
</dbReference>
<accession>A0A1W2H657</accession>
<gene>
    <name evidence="1" type="ORF">SAMN00777080_3026</name>
</gene>
<dbReference type="OrthoDB" id="9766361at2"/>
<proteinExistence type="predicted"/>
<dbReference type="Pfam" id="PF13365">
    <property type="entry name" value="Trypsin_2"/>
    <property type="match status" value="1"/>
</dbReference>
<evidence type="ECO:0000313" key="2">
    <source>
        <dbReference type="Proteomes" id="UP000192333"/>
    </source>
</evidence>
<organism evidence="1 2">
    <name type="scientific">Aquiflexum balticum DSM 16537</name>
    <dbReference type="NCBI Taxonomy" id="758820"/>
    <lineage>
        <taxon>Bacteria</taxon>
        <taxon>Pseudomonadati</taxon>
        <taxon>Bacteroidota</taxon>
        <taxon>Cytophagia</taxon>
        <taxon>Cytophagales</taxon>
        <taxon>Cyclobacteriaceae</taxon>
        <taxon>Aquiflexum</taxon>
    </lineage>
</organism>
<dbReference type="STRING" id="758820.SAMN00777080_3026"/>
<name>A0A1W2H657_9BACT</name>
<reference evidence="2" key="1">
    <citation type="submission" date="2017-04" db="EMBL/GenBank/DDBJ databases">
        <authorList>
            <person name="Varghese N."/>
            <person name="Submissions S."/>
        </authorList>
    </citation>
    <scope>NUCLEOTIDE SEQUENCE [LARGE SCALE GENOMIC DNA]</scope>
    <source>
        <strain evidence="2">DSM 16537</strain>
    </source>
</reference>
<dbReference type="EMBL" id="LT838813">
    <property type="protein sequence ID" value="SMD44405.1"/>
    <property type="molecule type" value="Genomic_DNA"/>
</dbReference>
<protein>
    <submittedName>
        <fullName evidence="1">Trypsin-like peptidase domain-containing protein</fullName>
    </submittedName>
</protein>
<evidence type="ECO:0000313" key="1">
    <source>
        <dbReference type="EMBL" id="SMD44405.1"/>
    </source>
</evidence>
<keyword evidence="2" id="KW-1185">Reference proteome</keyword>
<dbReference type="Gene3D" id="2.40.10.10">
    <property type="entry name" value="Trypsin-like serine proteases"/>
    <property type="match status" value="2"/>
</dbReference>
<dbReference type="InterPro" id="IPR009003">
    <property type="entry name" value="Peptidase_S1_PA"/>
</dbReference>
<dbReference type="AlphaFoldDB" id="A0A1W2H657"/>
<dbReference type="Proteomes" id="UP000192333">
    <property type="component" value="Chromosome I"/>
</dbReference>